<dbReference type="Pfam" id="PF00015">
    <property type="entry name" value="MCPsignal"/>
    <property type="match status" value="1"/>
</dbReference>
<dbReference type="PANTHER" id="PTHR32089">
    <property type="entry name" value="METHYL-ACCEPTING CHEMOTAXIS PROTEIN MCPB"/>
    <property type="match status" value="1"/>
</dbReference>
<evidence type="ECO:0000259" key="10">
    <source>
        <dbReference type="PROSITE" id="PS50111"/>
    </source>
</evidence>
<proteinExistence type="predicted"/>
<accession>A0AAU7F8W8</accession>
<feature type="domain" description="Methyl-accepting transducer" evidence="10">
    <location>
        <begin position="268"/>
        <end position="504"/>
    </location>
</feature>
<dbReference type="RefSeq" id="WP_348945456.1">
    <property type="nucleotide sequence ID" value="NZ_CP157355.1"/>
</dbReference>
<evidence type="ECO:0000256" key="9">
    <source>
        <dbReference type="SAM" id="Phobius"/>
    </source>
</evidence>
<dbReference type="SUPFAM" id="SSF58104">
    <property type="entry name" value="Methyl-accepting chemotaxis protein (MCP) signaling domain"/>
    <property type="match status" value="1"/>
</dbReference>
<gene>
    <name evidence="11" type="ORF">ABHF33_02335</name>
</gene>
<feature type="transmembrane region" description="Helical" evidence="9">
    <location>
        <begin position="189"/>
        <end position="207"/>
    </location>
</feature>
<dbReference type="PANTHER" id="PTHR32089:SF119">
    <property type="entry name" value="METHYL-ACCEPTING CHEMOTAXIS PROTEIN CTPL"/>
    <property type="match status" value="1"/>
</dbReference>
<feature type="transmembrane region" description="Helical" evidence="9">
    <location>
        <begin position="6"/>
        <end position="28"/>
    </location>
</feature>
<feature type="region of interest" description="Disordered" evidence="8">
    <location>
        <begin position="308"/>
        <end position="327"/>
    </location>
</feature>
<dbReference type="Pfam" id="PF17200">
    <property type="entry name" value="sCache_2"/>
    <property type="match status" value="1"/>
</dbReference>
<keyword evidence="6 7" id="KW-0807">Transducer</keyword>
<dbReference type="AlphaFoldDB" id="A0AAU7F8W8"/>
<dbReference type="InterPro" id="IPR004089">
    <property type="entry name" value="MCPsignal_dom"/>
</dbReference>
<evidence type="ECO:0000256" key="5">
    <source>
        <dbReference type="ARBA" id="ARBA00023136"/>
    </source>
</evidence>
<sequence>MSLKLKAWALSVGVLIALIAVMVVGLSTMRDMSNKDNRARIEQLMTSSYLTIVQLENLAASGKLSEEQAKAIATQILRENKYHKSEYVYVTDENLKFIAAPLDPQIHGKAFNEVLQDEKGNGIGDIVAAAIQKSGGALTEYPWTSIRDGKVVQLLSVAQKTPRWGWIVGNGVSFAEADARFWSEARWQVIICLVVAAIVAFFMLTAVRRILNDLGGEPAEVLKLVQSVADGNLQETREVQGASEHSIYGSVLRMRSSLRGVLTQLSQAVSTLHHTSDDIVSRAQDSNRLIEAQGSAATRIAQTAEHFAEQTRSAAEQASTARQQSESATQISAKGLTVISSAVNRFADIEQAVGDTQSSIDDLAQRVSSISAVIAVIRDVADQTNLLALNAAIEAARAGDMGRGFAVVADEVRKLAERTSAATQEIGQTITAVQGSGQNAKSRMDDMFIQLKEGIRQAKEGGEAVKAIRQETEATSVVVGAIGHALSEQVGASMQIRNDVDEVAQSSSGTMSAAQGTVGAAHSIKSVSTQLAGLVQKFKL</sequence>
<evidence type="ECO:0000256" key="8">
    <source>
        <dbReference type="SAM" id="MobiDB-lite"/>
    </source>
</evidence>
<reference evidence="11" key="1">
    <citation type="submission" date="2024-05" db="EMBL/GenBank/DDBJ databases">
        <authorList>
            <person name="Yang L."/>
            <person name="Pan L."/>
        </authorList>
    </citation>
    <scope>NUCLEOTIDE SEQUENCE</scope>
    <source>
        <strain evidence="11">FCG-7</strain>
    </source>
</reference>
<dbReference type="InterPro" id="IPR033480">
    <property type="entry name" value="sCache_2"/>
</dbReference>
<evidence type="ECO:0000256" key="2">
    <source>
        <dbReference type="ARBA" id="ARBA00022475"/>
    </source>
</evidence>
<evidence type="ECO:0000256" key="3">
    <source>
        <dbReference type="ARBA" id="ARBA00022692"/>
    </source>
</evidence>
<dbReference type="SMART" id="SM01049">
    <property type="entry name" value="Cache_2"/>
    <property type="match status" value="1"/>
</dbReference>
<dbReference type="GO" id="GO:0007165">
    <property type="term" value="P:signal transduction"/>
    <property type="evidence" value="ECO:0007669"/>
    <property type="project" value="UniProtKB-KW"/>
</dbReference>
<name>A0AAU7F8W8_9NEIS</name>
<dbReference type="SMART" id="SM00283">
    <property type="entry name" value="MA"/>
    <property type="match status" value="1"/>
</dbReference>
<dbReference type="EMBL" id="CP157355">
    <property type="protein sequence ID" value="XBM01145.1"/>
    <property type="molecule type" value="Genomic_DNA"/>
</dbReference>
<protein>
    <submittedName>
        <fullName evidence="11">Methyl-accepting chemotaxis protein</fullName>
    </submittedName>
</protein>
<evidence type="ECO:0000256" key="1">
    <source>
        <dbReference type="ARBA" id="ARBA00004651"/>
    </source>
</evidence>
<dbReference type="PROSITE" id="PS50111">
    <property type="entry name" value="CHEMOTAXIS_TRANSDUC_2"/>
    <property type="match status" value="1"/>
</dbReference>
<feature type="compositionally biased region" description="Polar residues" evidence="8">
    <location>
        <begin position="310"/>
        <end position="327"/>
    </location>
</feature>
<keyword evidence="2" id="KW-1003">Cell membrane</keyword>
<evidence type="ECO:0000256" key="7">
    <source>
        <dbReference type="PROSITE-ProRule" id="PRU00284"/>
    </source>
</evidence>
<organism evidence="11">
    <name type="scientific">Chitinibacter mangrovi</name>
    <dbReference type="NCBI Taxonomy" id="3153927"/>
    <lineage>
        <taxon>Bacteria</taxon>
        <taxon>Pseudomonadati</taxon>
        <taxon>Pseudomonadota</taxon>
        <taxon>Betaproteobacteria</taxon>
        <taxon>Neisseriales</taxon>
        <taxon>Chitinibacteraceae</taxon>
        <taxon>Chitinibacter</taxon>
    </lineage>
</organism>
<dbReference type="GO" id="GO:0005886">
    <property type="term" value="C:plasma membrane"/>
    <property type="evidence" value="ECO:0007669"/>
    <property type="project" value="UniProtKB-SubCell"/>
</dbReference>
<dbReference type="KEGG" id="cmav:ABHF33_02335"/>
<evidence type="ECO:0000313" key="11">
    <source>
        <dbReference type="EMBL" id="XBM01145.1"/>
    </source>
</evidence>
<keyword evidence="5 9" id="KW-0472">Membrane</keyword>
<keyword evidence="3 9" id="KW-0812">Transmembrane</keyword>
<comment type="subcellular location">
    <subcellularLocation>
        <location evidence="1">Cell membrane</location>
        <topology evidence="1">Multi-pass membrane protein</topology>
    </subcellularLocation>
</comment>
<evidence type="ECO:0000256" key="6">
    <source>
        <dbReference type="ARBA" id="ARBA00023224"/>
    </source>
</evidence>
<evidence type="ECO:0000256" key="4">
    <source>
        <dbReference type="ARBA" id="ARBA00022989"/>
    </source>
</evidence>
<keyword evidence="4 9" id="KW-1133">Transmembrane helix</keyword>
<dbReference type="Gene3D" id="3.30.450.20">
    <property type="entry name" value="PAS domain"/>
    <property type="match status" value="1"/>
</dbReference>
<dbReference type="Gene3D" id="1.10.287.950">
    <property type="entry name" value="Methyl-accepting chemotaxis protein"/>
    <property type="match status" value="1"/>
</dbReference>